<gene>
    <name evidence="3" type="ORF">NCTC12360_03137</name>
</gene>
<evidence type="ECO:0000313" key="3">
    <source>
        <dbReference type="EMBL" id="STD84593.1"/>
    </source>
</evidence>
<dbReference type="Pfam" id="PF13529">
    <property type="entry name" value="Peptidase_C39_2"/>
    <property type="match status" value="1"/>
</dbReference>
<feature type="transmembrane region" description="Helical" evidence="1">
    <location>
        <begin position="21"/>
        <end position="40"/>
    </location>
</feature>
<dbReference type="OrthoDB" id="3186156at2"/>
<evidence type="ECO:0000313" key="4">
    <source>
        <dbReference type="Proteomes" id="UP000254807"/>
    </source>
</evidence>
<name>A0A376H2N1_ENTGA</name>
<evidence type="ECO:0000259" key="2">
    <source>
        <dbReference type="Pfam" id="PF13529"/>
    </source>
</evidence>
<keyword evidence="1" id="KW-1133">Transmembrane helix</keyword>
<reference evidence="3 4" key="1">
    <citation type="submission" date="2018-06" db="EMBL/GenBank/DDBJ databases">
        <authorList>
            <consortium name="Pathogen Informatics"/>
            <person name="Doyle S."/>
        </authorList>
    </citation>
    <scope>NUCLEOTIDE SEQUENCE [LARGE SCALE GENOMIC DNA]</scope>
    <source>
        <strain evidence="3 4">NCTC12360</strain>
    </source>
</reference>
<dbReference type="Proteomes" id="UP000254807">
    <property type="component" value="Unassembled WGS sequence"/>
</dbReference>
<keyword evidence="1" id="KW-0472">Membrane</keyword>
<keyword evidence="1" id="KW-0812">Transmembrane</keyword>
<evidence type="ECO:0000256" key="1">
    <source>
        <dbReference type="SAM" id="Phobius"/>
    </source>
</evidence>
<keyword evidence="4" id="KW-1185">Reference proteome</keyword>
<organism evidence="3 4">
    <name type="scientific">Enterococcus gallinarum</name>
    <dbReference type="NCBI Taxonomy" id="1353"/>
    <lineage>
        <taxon>Bacteria</taxon>
        <taxon>Bacillati</taxon>
        <taxon>Bacillota</taxon>
        <taxon>Bacilli</taxon>
        <taxon>Lactobacillales</taxon>
        <taxon>Enterococcaceae</taxon>
        <taxon>Enterococcus</taxon>
    </lineage>
</organism>
<feature type="domain" description="Peptidase C39-like" evidence="2">
    <location>
        <begin position="76"/>
        <end position="211"/>
    </location>
</feature>
<dbReference type="InterPro" id="IPR039564">
    <property type="entry name" value="Peptidase_C39-like"/>
</dbReference>
<sequence>MNNHATTDRRNRKKPKNSVKKSILVLLIIVAGSFLLRQLVFERVKHSDSQDIVLLPKKFSEQANQVLQEVLPKSQQVPLILQRDERWGMKRYGSGEQQNTFADNGCAIASLAMIDSFWRNQASEPDNILNWAGNQFYLADQGTSWQIFPQFAEHFGYQFLDLGNSFEEAYKMIQQGFPVIVSVQPGTFTTTGHLMVLALNREGGIQVLDPNDSPDKNHYKKTFSNELLAAEGLNYWCFWL</sequence>
<dbReference type="Gene3D" id="3.90.70.10">
    <property type="entry name" value="Cysteine proteinases"/>
    <property type="match status" value="1"/>
</dbReference>
<dbReference type="AlphaFoldDB" id="A0A376H2N1"/>
<proteinExistence type="predicted"/>
<dbReference type="RefSeq" id="WP_060813213.1">
    <property type="nucleotide sequence ID" value="NZ_JBHULA010000033.1"/>
</dbReference>
<dbReference type="EMBL" id="UFYW01000001">
    <property type="protein sequence ID" value="STD84593.1"/>
    <property type="molecule type" value="Genomic_DNA"/>
</dbReference>
<accession>A0A376H2N1</accession>
<protein>
    <recommendedName>
        <fullName evidence="2">Peptidase C39-like domain-containing protein</fullName>
    </recommendedName>
</protein>